<reference evidence="2 3" key="1">
    <citation type="submission" date="2024-09" db="EMBL/GenBank/DDBJ databases">
        <authorList>
            <person name="Sun Q."/>
            <person name="Mori K."/>
        </authorList>
    </citation>
    <scope>NUCLEOTIDE SEQUENCE [LARGE SCALE GENOMIC DNA]</scope>
    <source>
        <strain evidence="2 3">CGMCC 1.9126</strain>
    </source>
</reference>
<dbReference type="PANTHER" id="PTHR34818:SF1">
    <property type="entry name" value="PROTEIN BLI-3"/>
    <property type="match status" value="1"/>
</dbReference>
<dbReference type="InterPro" id="IPR011576">
    <property type="entry name" value="Pyridox_Oxase_N"/>
</dbReference>
<gene>
    <name evidence="2" type="ORF">ACFFHF_01015</name>
</gene>
<evidence type="ECO:0000313" key="2">
    <source>
        <dbReference type="EMBL" id="MFC0473922.1"/>
    </source>
</evidence>
<proteinExistence type="predicted"/>
<protein>
    <submittedName>
        <fullName evidence="2">Pyridoxamine 5'-phosphate oxidase family protein</fullName>
    </submittedName>
</protein>
<accession>A0ABV6KKT4</accession>
<dbReference type="Gene3D" id="2.30.110.10">
    <property type="entry name" value="Electron Transport, Fmn-binding Protein, Chain A"/>
    <property type="match status" value="1"/>
</dbReference>
<evidence type="ECO:0000259" key="1">
    <source>
        <dbReference type="Pfam" id="PF01243"/>
    </source>
</evidence>
<dbReference type="RefSeq" id="WP_377057441.1">
    <property type="nucleotide sequence ID" value="NZ_JBHLUU010000007.1"/>
</dbReference>
<dbReference type="PANTHER" id="PTHR34818">
    <property type="entry name" value="PROTEIN BLI-3"/>
    <property type="match status" value="1"/>
</dbReference>
<dbReference type="SUPFAM" id="SSF50475">
    <property type="entry name" value="FMN-binding split barrel"/>
    <property type="match status" value="1"/>
</dbReference>
<comment type="caution">
    <text evidence="2">The sequence shown here is derived from an EMBL/GenBank/DDBJ whole genome shotgun (WGS) entry which is preliminary data.</text>
</comment>
<dbReference type="InterPro" id="IPR012349">
    <property type="entry name" value="Split_barrel_FMN-bd"/>
</dbReference>
<keyword evidence="3" id="KW-1185">Reference proteome</keyword>
<evidence type="ECO:0000313" key="3">
    <source>
        <dbReference type="Proteomes" id="UP001589738"/>
    </source>
</evidence>
<name>A0ABV6KKT4_9BACI</name>
<dbReference type="Pfam" id="PF01243">
    <property type="entry name" value="PNPOx_N"/>
    <property type="match status" value="1"/>
</dbReference>
<dbReference type="EMBL" id="JBHLUU010000007">
    <property type="protein sequence ID" value="MFC0473922.1"/>
    <property type="molecule type" value="Genomic_DNA"/>
</dbReference>
<feature type="domain" description="Pyridoxamine 5'-phosphate oxidase N-terminal" evidence="1">
    <location>
        <begin position="4"/>
        <end position="124"/>
    </location>
</feature>
<dbReference type="InterPro" id="IPR052917">
    <property type="entry name" value="Stress-Dev_Protein"/>
</dbReference>
<dbReference type="Proteomes" id="UP001589738">
    <property type="component" value="Unassembled WGS sequence"/>
</dbReference>
<organism evidence="2 3">
    <name type="scientific">Robertmurraya beringensis</name>
    <dbReference type="NCBI Taxonomy" id="641660"/>
    <lineage>
        <taxon>Bacteria</taxon>
        <taxon>Bacillati</taxon>
        <taxon>Bacillota</taxon>
        <taxon>Bacilli</taxon>
        <taxon>Bacillales</taxon>
        <taxon>Bacillaceae</taxon>
        <taxon>Robertmurraya</taxon>
    </lineage>
</organism>
<sequence length="137" mass="15634">MNVKDKVLHMFDNHAIGTLATIQDGKPFSRFMLYFHDGLTLYAATHKDTHKLDDMNSNPNVHILLGLEAGSFTSHYCEMEATASVEDSPDLRKRFWDDSLAEWMSGSDDPNYVLLAFKPERILYFEKAGSEPEELTM</sequence>